<dbReference type="RefSeq" id="XP_056035381.1">
    <property type="nucleotide sequence ID" value="XM_056180149.1"/>
</dbReference>
<dbReference type="PROSITE" id="PS50850">
    <property type="entry name" value="MFS"/>
    <property type="match status" value="1"/>
</dbReference>
<feature type="transmembrane region" description="Helical" evidence="6">
    <location>
        <begin position="214"/>
        <end position="236"/>
    </location>
</feature>
<feature type="transmembrane region" description="Helical" evidence="6">
    <location>
        <begin position="155"/>
        <end position="174"/>
    </location>
</feature>
<dbReference type="Gene3D" id="1.20.1250.20">
    <property type="entry name" value="MFS general substrate transporter like domains"/>
    <property type="match status" value="1"/>
</dbReference>
<evidence type="ECO:0000313" key="8">
    <source>
        <dbReference type="EMBL" id="WBW71138.1"/>
    </source>
</evidence>
<evidence type="ECO:0000256" key="1">
    <source>
        <dbReference type="ARBA" id="ARBA00004141"/>
    </source>
</evidence>
<evidence type="ECO:0000256" key="3">
    <source>
        <dbReference type="ARBA" id="ARBA00022692"/>
    </source>
</evidence>
<keyword evidence="9" id="KW-1185">Reference proteome</keyword>
<feature type="transmembrane region" description="Helical" evidence="6">
    <location>
        <begin position="349"/>
        <end position="368"/>
    </location>
</feature>
<feature type="transmembrane region" description="Helical" evidence="6">
    <location>
        <begin position="453"/>
        <end position="475"/>
    </location>
</feature>
<dbReference type="InterPro" id="IPR020846">
    <property type="entry name" value="MFS_dom"/>
</dbReference>
<dbReference type="EMBL" id="CP115611">
    <property type="protein sequence ID" value="WBW71138.1"/>
    <property type="molecule type" value="Genomic_DNA"/>
</dbReference>
<keyword evidence="3 6" id="KW-0812">Transmembrane</keyword>
<dbReference type="PANTHER" id="PTHR23502">
    <property type="entry name" value="MAJOR FACILITATOR SUPERFAMILY"/>
    <property type="match status" value="1"/>
</dbReference>
<dbReference type="GO" id="GO:0140115">
    <property type="term" value="P:export across plasma membrane"/>
    <property type="evidence" value="ECO:0007669"/>
    <property type="project" value="UniProtKB-ARBA"/>
</dbReference>
<sequence>MTLEPRTTNGSNAVDLDALEAEAAENPIHLTQSRMLDIYGNPLNRTTSRQSETLFPNGVDLNYPFTTTRGLPDVAEYNLETEGGLYRDPTINKEGEELVTWEMNDPGNPHNWSRSWRWYITAINSLLVICSAFGSSVIAGDLEHVSRDLNVGPEVAALSCSLMVAGFGIGPLIISPLSEMYGRRIVYLITLAIYIVLQIPCALANNIACLLICRFFAGCFGCSPLTLAGGVLSDVWENRERGLAIAFFAAGPYAGPTLGPLVGGWIGVGTDDFRWIFWVNMIYMFVMYITMLPIPETYAPVLLRWRAQKIRKETGRQVYTAQEKQMLSFREIAQVNLLRPITLLMTEPILLSISCYIALIYALLYGYFFAYPNVFVKGKGYNEGITGLMFIPVLVGVFFALATTPFLERQYMNRLDANGGKSVPEWRLIGMMIAAPFIPTGLLIFGWTSFPRLIWIGPAFSGVPFGYGMVLFYFSANNYLIDVYQNYCASALAAKTMVRSGGGAAFPLFIDFMMDGMTRQWAFFLLGMVAVAAIPIPFIFYFYGAQIRAKSKAAIA</sequence>
<dbReference type="InterPro" id="IPR036259">
    <property type="entry name" value="MFS_trans_sf"/>
</dbReference>
<dbReference type="PROSITE" id="PS00216">
    <property type="entry name" value="SUGAR_TRANSPORT_1"/>
    <property type="match status" value="1"/>
</dbReference>
<dbReference type="GeneID" id="80874838"/>
<accession>A0AAE9WAQ4</accession>
<feature type="transmembrane region" description="Helical" evidence="6">
    <location>
        <begin position="388"/>
        <end position="407"/>
    </location>
</feature>
<evidence type="ECO:0000256" key="2">
    <source>
        <dbReference type="ARBA" id="ARBA00022448"/>
    </source>
</evidence>
<reference evidence="8 9" key="1">
    <citation type="journal article" date="2023" name="G3 (Bethesda)">
        <title>A high-quality reference genome for the fission yeast Schizosaccharomyces osmophilus.</title>
        <authorList>
            <person name="Jia G.S."/>
            <person name="Zhang W.C."/>
            <person name="Liang Y."/>
            <person name="Liu X.H."/>
            <person name="Rhind N."/>
            <person name="Pidoux A."/>
            <person name="Brysch-Herzberg M."/>
            <person name="Du L.L."/>
        </authorList>
    </citation>
    <scope>NUCLEOTIDE SEQUENCE [LARGE SCALE GENOMIC DNA]</scope>
    <source>
        <strain evidence="8 9">CBS 15793</strain>
    </source>
</reference>
<feature type="transmembrane region" description="Helical" evidence="6">
    <location>
        <begin position="487"/>
        <end position="509"/>
    </location>
</feature>
<dbReference type="GO" id="GO:0005886">
    <property type="term" value="C:plasma membrane"/>
    <property type="evidence" value="ECO:0007669"/>
    <property type="project" value="TreeGrafter"/>
</dbReference>
<feature type="transmembrane region" description="Helical" evidence="6">
    <location>
        <begin position="521"/>
        <end position="543"/>
    </location>
</feature>
<evidence type="ECO:0000313" key="9">
    <source>
        <dbReference type="Proteomes" id="UP001212411"/>
    </source>
</evidence>
<feature type="domain" description="Major facilitator superfamily (MFS) profile" evidence="7">
    <location>
        <begin position="120"/>
        <end position="545"/>
    </location>
</feature>
<feature type="transmembrane region" description="Helical" evidence="6">
    <location>
        <begin position="428"/>
        <end position="447"/>
    </location>
</feature>
<dbReference type="Proteomes" id="UP001212411">
    <property type="component" value="Chromosome 1"/>
</dbReference>
<dbReference type="FunFam" id="1.20.1250.20:FF:000011">
    <property type="entry name" value="MFS multidrug transporter, putative"/>
    <property type="match status" value="1"/>
</dbReference>
<evidence type="ECO:0000256" key="5">
    <source>
        <dbReference type="ARBA" id="ARBA00023136"/>
    </source>
</evidence>
<keyword evidence="2" id="KW-0813">Transport</keyword>
<name>A0AAE9WAQ4_9SCHI</name>
<dbReference type="KEGG" id="som:SOMG_01356"/>
<feature type="transmembrane region" description="Helical" evidence="6">
    <location>
        <begin position="275"/>
        <end position="294"/>
    </location>
</feature>
<dbReference type="GO" id="GO:0000329">
    <property type="term" value="C:fungal-type vacuole membrane"/>
    <property type="evidence" value="ECO:0007669"/>
    <property type="project" value="TreeGrafter"/>
</dbReference>
<dbReference type="InterPro" id="IPR011701">
    <property type="entry name" value="MFS"/>
</dbReference>
<organism evidence="8 9">
    <name type="scientific">Schizosaccharomyces osmophilus</name>
    <dbReference type="NCBI Taxonomy" id="2545709"/>
    <lineage>
        <taxon>Eukaryota</taxon>
        <taxon>Fungi</taxon>
        <taxon>Dikarya</taxon>
        <taxon>Ascomycota</taxon>
        <taxon>Taphrinomycotina</taxon>
        <taxon>Schizosaccharomycetes</taxon>
        <taxon>Schizosaccharomycetales</taxon>
        <taxon>Schizosaccharomycetaceae</taxon>
        <taxon>Schizosaccharomyces</taxon>
    </lineage>
</organism>
<comment type="subcellular location">
    <subcellularLocation>
        <location evidence="1">Membrane</location>
        <topology evidence="1">Multi-pass membrane protein</topology>
    </subcellularLocation>
</comment>
<dbReference type="InterPro" id="IPR005829">
    <property type="entry name" value="Sugar_transporter_CS"/>
</dbReference>
<dbReference type="Pfam" id="PF07690">
    <property type="entry name" value="MFS_1"/>
    <property type="match status" value="1"/>
</dbReference>
<evidence type="ECO:0000256" key="6">
    <source>
        <dbReference type="SAM" id="Phobius"/>
    </source>
</evidence>
<dbReference type="SUPFAM" id="SSF103473">
    <property type="entry name" value="MFS general substrate transporter"/>
    <property type="match status" value="1"/>
</dbReference>
<dbReference type="PANTHER" id="PTHR23502:SF132">
    <property type="entry name" value="POLYAMINE TRANSPORTER 2-RELATED"/>
    <property type="match status" value="1"/>
</dbReference>
<keyword evidence="4 6" id="KW-1133">Transmembrane helix</keyword>
<protein>
    <submittedName>
        <fullName evidence="8">Spermine family transmembrane transporter</fullName>
    </submittedName>
</protein>
<feature type="transmembrane region" description="Helical" evidence="6">
    <location>
        <begin position="243"/>
        <end position="263"/>
    </location>
</feature>
<gene>
    <name evidence="8" type="ORF">SOMG_01356</name>
</gene>
<evidence type="ECO:0000259" key="7">
    <source>
        <dbReference type="PROSITE" id="PS50850"/>
    </source>
</evidence>
<feature type="transmembrane region" description="Helical" evidence="6">
    <location>
        <begin position="118"/>
        <end position="140"/>
    </location>
</feature>
<dbReference type="GO" id="GO:0042908">
    <property type="term" value="P:xenobiotic transport"/>
    <property type="evidence" value="ECO:0007669"/>
    <property type="project" value="UniProtKB-ARBA"/>
</dbReference>
<feature type="transmembrane region" description="Helical" evidence="6">
    <location>
        <begin position="186"/>
        <end position="208"/>
    </location>
</feature>
<dbReference type="AlphaFoldDB" id="A0AAE9WAQ4"/>
<keyword evidence="5 6" id="KW-0472">Membrane</keyword>
<dbReference type="GO" id="GO:0000297">
    <property type="term" value="F:spermine transmembrane transporter activity"/>
    <property type="evidence" value="ECO:0007669"/>
    <property type="project" value="TreeGrafter"/>
</dbReference>
<dbReference type="GO" id="GO:1903711">
    <property type="term" value="P:spermidine transmembrane transport"/>
    <property type="evidence" value="ECO:0007669"/>
    <property type="project" value="UniProtKB-ARBA"/>
</dbReference>
<proteinExistence type="predicted"/>
<evidence type="ECO:0000256" key="4">
    <source>
        <dbReference type="ARBA" id="ARBA00022989"/>
    </source>
</evidence>
<dbReference type="CDD" id="cd17323">
    <property type="entry name" value="MFS_Tpo1_MDR_like"/>
    <property type="match status" value="1"/>
</dbReference>